<dbReference type="InterPro" id="IPR001878">
    <property type="entry name" value="Znf_CCHC"/>
</dbReference>
<keyword evidence="1" id="KW-0862">Zinc</keyword>
<evidence type="ECO:0000256" key="1">
    <source>
        <dbReference type="PROSITE-ProRule" id="PRU00047"/>
    </source>
</evidence>
<dbReference type="OrthoDB" id="696537at2759"/>
<protein>
    <recommendedName>
        <fullName evidence="3">CCHC-type domain-containing protein</fullName>
    </recommendedName>
</protein>
<keyword evidence="1" id="KW-0479">Metal-binding</keyword>
<dbReference type="GO" id="GO:0008270">
    <property type="term" value="F:zinc ion binding"/>
    <property type="evidence" value="ECO:0007669"/>
    <property type="project" value="UniProtKB-KW"/>
</dbReference>
<gene>
    <name evidence="4" type="ORF">GQ55_7G067700</name>
</gene>
<keyword evidence="1" id="KW-0863">Zinc-finger</keyword>
<feature type="domain" description="CCHC-type" evidence="3">
    <location>
        <begin position="460"/>
        <end position="473"/>
    </location>
</feature>
<accession>A0A2T7CSN1</accession>
<dbReference type="EMBL" id="CM009755">
    <property type="protein sequence ID" value="PUZ46355.1"/>
    <property type="molecule type" value="Genomic_DNA"/>
</dbReference>
<evidence type="ECO:0000313" key="4">
    <source>
        <dbReference type="EMBL" id="PUZ46355.1"/>
    </source>
</evidence>
<dbReference type="Gramene" id="PUZ46355">
    <property type="protein sequence ID" value="PUZ46355"/>
    <property type="gene ID" value="GQ55_7G067700"/>
</dbReference>
<dbReference type="Proteomes" id="UP000244336">
    <property type="component" value="Chromosome 7"/>
</dbReference>
<name>A0A2T7CSN1_9POAL</name>
<dbReference type="AlphaFoldDB" id="A0A2T7CSN1"/>
<organism evidence="4 5">
    <name type="scientific">Panicum hallii var. hallii</name>
    <dbReference type="NCBI Taxonomy" id="1504633"/>
    <lineage>
        <taxon>Eukaryota</taxon>
        <taxon>Viridiplantae</taxon>
        <taxon>Streptophyta</taxon>
        <taxon>Embryophyta</taxon>
        <taxon>Tracheophyta</taxon>
        <taxon>Spermatophyta</taxon>
        <taxon>Magnoliopsida</taxon>
        <taxon>Liliopsida</taxon>
        <taxon>Poales</taxon>
        <taxon>Poaceae</taxon>
        <taxon>PACMAD clade</taxon>
        <taxon>Panicoideae</taxon>
        <taxon>Panicodae</taxon>
        <taxon>Paniceae</taxon>
        <taxon>Panicinae</taxon>
        <taxon>Panicum</taxon>
        <taxon>Panicum sect. Panicum</taxon>
    </lineage>
</organism>
<dbReference type="PROSITE" id="PS50158">
    <property type="entry name" value="ZF_CCHC"/>
    <property type="match status" value="1"/>
</dbReference>
<sequence length="521" mass="58985">MSTGGEVVLELLLLDGSNYESWSPCVLTIFRTMGPQIERIIDVSISPPNVDWSNLTKEEEKYLQLNAQATNVLIHTLSKDVLDSIMDDDYDDDILEDAHLIWTTLKERYGNSKCDDAEELTLEKSFEEFSTSSIINEKPQVISSNGQDDVSTSTSSPRHESFQGNAMVSRLNDHVCHTSTTSCVCRTKILKEEEVCDCYHPSDESTSSPHATSIGEADVCLMSQERKNPTRVNEFLLESHERQEELLIEKIKELKTLTKEHEKHKDSHASLQTCATNCIYCVAQLEKSTCELKVQLEDLTSKHVALQEKYDDLSCSHEKLVDSHTMLDITHEVTLTSVKSSLPHTQKCTCPEIHIDLSCANPCFSQANIFRSTISDLNNVDENEKNKGHGIETTLPKKKTRRSKRKCYGYNEKGHEIASCSHKKDDLCKSLNKRQTGNKQIKNQDEKKKKTSCNDKQHICYTCRRKGHISKNCLMGKIAKPNSSIDRLLLRKAKMELAIWVPKYLVTNLQGPNMVWVPSSA</sequence>
<proteinExistence type="predicted"/>
<reference evidence="4 5" key="1">
    <citation type="submission" date="2018-04" db="EMBL/GenBank/DDBJ databases">
        <title>WGS assembly of Panicum hallii var. hallii HAL2.</title>
        <authorList>
            <person name="Lovell J."/>
            <person name="Jenkins J."/>
            <person name="Lowry D."/>
            <person name="Mamidi S."/>
            <person name="Sreedasyam A."/>
            <person name="Weng X."/>
            <person name="Barry K."/>
            <person name="Bonette J."/>
            <person name="Campitelli B."/>
            <person name="Daum C."/>
            <person name="Gordon S."/>
            <person name="Gould B."/>
            <person name="Lipzen A."/>
            <person name="MacQueen A."/>
            <person name="Palacio-Mejia J."/>
            <person name="Plott C."/>
            <person name="Shakirov E."/>
            <person name="Shu S."/>
            <person name="Yoshinaga Y."/>
            <person name="Zane M."/>
            <person name="Rokhsar D."/>
            <person name="Grimwood J."/>
            <person name="Schmutz J."/>
            <person name="Juenger T."/>
        </authorList>
    </citation>
    <scope>NUCLEOTIDE SEQUENCE [LARGE SCALE GENOMIC DNA]</scope>
    <source>
        <strain evidence="5">cv. HAL2</strain>
    </source>
</reference>
<evidence type="ECO:0000256" key="2">
    <source>
        <dbReference type="SAM" id="MobiDB-lite"/>
    </source>
</evidence>
<keyword evidence="5" id="KW-1185">Reference proteome</keyword>
<evidence type="ECO:0000259" key="3">
    <source>
        <dbReference type="PROSITE" id="PS50158"/>
    </source>
</evidence>
<feature type="region of interest" description="Disordered" evidence="2">
    <location>
        <begin position="137"/>
        <end position="162"/>
    </location>
</feature>
<dbReference type="GO" id="GO:0003676">
    <property type="term" value="F:nucleic acid binding"/>
    <property type="evidence" value="ECO:0007669"/>
    <property type="project" value="InterPro"/>
</dbReference>
<evidence type="ECO:0000313" key="5">
    <source>
        <dbReference type="Proteomes" id="UP000244336"/>
    </source>
</evidence>